<feature type="non-terminal residue" evidence="2">
    <location>
        <position position="1"/>
    </location>
</feature>
<evidence type="ECO:0000313" key="3">
    <source>
        <dbReference type="Proteomes" id="UP000789396"/>
    </source>
</evidence>
<dbReference type="Proteomes" id="UP000789396">
    <property type="component" value="Unassembled WGS sequence"/>
</dbReference>
<name>A0A9N9IXQ3_9GLOM</name>
<accession>A0A9N9IXQ3</accession>
<proteinExistence type="predicted"/>
<feature type="non-terminal residue" evidence="2">
    <location>
        <position position="136"/>
    </location>
</feature>
<dbReference type="EMBL" id="CAJVPZ010037877">
    <property type="protein sequence ID" value="CAG8754471.1"/>
    <property type="molecule type" value="Genomic_DNA"/>
</dbReference>
<evidence type="ECO:0000313" key="2">
    <source>
        <dbReference type="EMBL" id="CAG8754471.1"/>
    </source>
</evidence>
<keyword evidence="3" id="KW-1185">Reference proteome</keyword>
<gene>
    <name evidence="2" type="ORF">RFULGI_LOCUS13844</name>
</gene>
<comment type="caution">
    <text evidence="2">The sequence shown here is derived from an EMBL/GenBank/DDBJ whole genome shotgun (WGS) entry which is preliminary data.</text>
</comment>
<keyword evidence="1" id="KW-0175">Coiled coil</keyword>
<organism evidence="2 3">
    <name type="scientific">Racocetra fulgida</name>
    <dbReference type="NCBI Taxonomy" id="60492"/>
    <lineage>
        <taxon>Eukaryota</taxon>
        <taxon>Fungi</taxon>
        <taxon>Fungi incertae sedis</taxon>
        <taxon>Mucoromycota</taxon>
        <taxon>Glomeromycotina</taxon>
        <taxon>Glomeromycetes</taxon>
        <taxon>Diversisporales</taxon>
        <taxon>Gigasporaceae</taxon>
        <taxon>Racocetra</taxon>
    </lineage>
</organism>
<feature type="coiled-coil region" evidence="1">
    <location>
        <begin position="31"/>
        <end position="65"/>
    </location>
</feature>
<protein>
    <submittedName>
        <fullName evidence="2">2944_t:CDS:1</fullName>
    </submittedName>
</protein>
<reference evidence="2" key="1">
    <citation type="submission" date="2021-06" db="EMBL/GenBank/DDBJ databases">
        <authorList>
            <person name="Kallberg Y."/>
            <person name="Tangrot J."/>
            <person name="Rosling A."/>
        </authorList>
    </citation>
    <scope>NUCLEOTIDE SEQUENCE</scope>
    <source>
        <strain evidence="2">IN212</strain>
    </source>
</reference>
<dbReference type="OrthoDB" id="2490586at2759"/>
<evidence type="ECO:0000256" key="1">
    <source>
        <dbReference type="SAM" id="Coils"/>
    </source>
</evidence>
<dbReference type="AlphaFoldDB" id="A0A9N9IXQ3"/>
<sequence>NAADNDDSILVIKVNTEEESNKSKNIPKETINITLQQYNKLKKENAQLKKNMIKKNQEIKRIRKENLIDKVPKTIDRANFVNSNYIIRNRSLKTERRILANLEIKRLLDKLNSIDPSLANKWHQFFENCSNISDIE</sequence>